<accession>A0A655PCL8</accession>
<dbReference type="EMBL" id="CWQY01000003">
    <property type="protein sequence ID" value="CSC13828.1"/>
    <property type="molecule type" value="Genomic_DNA"/>
</dbReference>
<dbReference type="AlphaFoldDB" id="A0A655PCL8"/>
<sequence length="47" mass="5008">MAITANDFLKARYNSVDVFSNIRKFIVPSDGDALSEIASGNMGGRTG</sequence>
<dbReference type="Proteomes" id="UP000041770">
    <property type="component" value="Unassembled WGS sequence"/>
</dbReference>
<reference evidence="1 2" key="1">
    <citation type="submission" date="2015-07" db="EMBL/GenBank/DDBJ databases">
        <authorList>
            <consortium name="Pathogen Informatics"/>
        </authorList>
    </citation>
    <scope>NUCLEOTIDE SEQUENCE [LARGE SCALE GENOMIC DNA]</scope>
    <source>
        <strain evidence="1 2">A316</strain>
    </source>
</reference>
<protein>
    <submittedName>
        <fullName evidence="1">Uncharacterized protein</fullName>
    </submittedName>
</protein>
<name>A0A655PCL8_VIBCL</name>
<organism evidence="1 2">
    <name type="scientific">Vibrio cholerae</name>
    <dbReference type="NCBI Taxonomy" id="666"/>
    <lineage>
        <taxon>Bacteria</taxon>
        <taxon>Pseudomonadati</taxon>
        <taxon>Pseudomonadota</taxon>
        <taxon>Gammaproteobacteria</taxon>
        <taxon>Vibrionales</taxon>
        <taxon>Vibrionaceae</taxon>
        <taxon>Vibrio</taxon>
    </lineage>
</organism>
<evidence type="ECO:0000313" key="1">
    <source>
        <dbReference type="EMBL" id="CSC13828.1"/>
    </source>
</evidence>
<evidence type="ECO:0000313" key="2">
    <source>
        <dbReference type="Proteomes" id="UP000041770"/>
    </source>
</evidence>
<gene>
    <name evidence="1" type="ORF">ERS013200_00642</name>
</gene>
<proteinExistence type="predicted"/>